<organism evidence="1 2">
    <name type="scientific">Mycetocola miduiensis</name>
    <dbReference type="NCBI Taxonomy" id="995034"/>
    <lineage>
        <taxon>Bacteria</taxon>
        <taxon>Bacillati</taxon>
        <taxon>Actinomycetota</taxon>
        <taxon>Actinomycetes</taxon>
        <taxon>Micrococcales</taxon>
        <taxon>Microbacteriaceae</taxon>
        <taxon>Mycetocola</taxon>
    </lineage>
</organism>
<sequence length="87" mass="9779">MQLGTRWSVGDPPAASLPEVVVSAVRTVEDELRADDVDARGWRWTLTWLERRPVLELDDGTIITYNDVADSATIRQHDAALTDDEEE</sequence>
<evidence type="ECO:0008006" key="3">
    <source>
        <dbReference type="Google" id="ProtNLM"/>
    </source>
</evidence>
<proteinExistence type="predicted"/>
<reference evidence="2" key="1">
    <citation type="submission" date="2016-10" db="EMBL/GenBank/DDBJ databases">
        <authorList>
            <person name="Varghese N."/>
            <person name="Submissions S."/>
        </authorList>
    </citation>
    <scope>NUCLEOTIDE SEQUENCE [LARGE SCALE GENOMIC DNA]</scope>
    <source>
        <strain evidence="2">CGMCC 1.11101</strain>
    </source>
</reference>
<keyword evidence="2" id="KW-1185">Reference proteome</keyword>
<name>A0A1I4ZUV8_9MICO</name>
<dbReference type="STRING" id="995034.SAMN05216219_1078"/>
<dbReference type="EMBL" id="FOVM01000002">
    <property type="protein sequence ID" value="SFN53779.1"/>
    <property type="molecule type" value="Genomic_DNA"/>
</dbReference>
<dbReference type="AlphaFoldDB" id="A0A1I4ZUV8"/>
<gene>
    <name evidence="1" type="ORF">SAMN05216219_1078</name>
</gene>
<dbReference type="OrthoDB" id="5007400at2"/>
<dbReference type="RefSeq" id="WP_090709492.1">
    <property type="nucleotide sequence ID" value="NZ_FOVM01000002.1"/>
</dbReference>
<protein>
    <recommendedName>
        <fullName evidence="3">Fe-S oxidoreductase</fullName>
    </recommendedName>
</protein>
<accession>A0A1I4ZUV8</accession>
<evidence type="ECO:0000313" key="1">
    <source>
        <dbReference type="EMBL" id="SFN53779.1"/>
    </source>
</evidence>
<dbReference type="Proteomes" id="UP000198867">
    <property type="component" value="Unassembled WGS sequence"/>
</dbReference>
<evidence type="ECO:0000313" key="2">
    <source>
        <dbReference type="Proteomes" id="UP000198867"/>
    </source>
</evidence>